<dbReference type="Proteomes" id="UP000290759">
    <property type="component" value="Unassembled WGS sequence"/>
</dbReference>
<organism evidence="2 3">
    <name type="scientific">Lichenibacterium minor</name>
    <dbReference type="NCBI Taxonomy" id="2316528"/>
    <lineage>
        <taxon>Bacteria</taxon>
        <taxon>Pseudomonadati</taxon>
        <taxon>Pseudomonadota</taxon>
        <taxon>Alphaproteobacteria</taxon>
        <taxon>Hyphomicrobiales</taxon>
        <taxon>Lichenihabitantaceae</taxon>
        <taxon>Lichenibacterium</taxon>
    </lineage>
</organism>
<dbReference type="EMBL" id="QYBB01000015">
    <property type="protein sequence ID" value="RYC31356.1"/>
    <property type="molecule type" value="Genomic_DNA"/>
</dbReference>
<evidence type="ECO:0000313" key="2">
    <source>
        <dbReference type="EMBL" id="RYC31356.1"/>
    </source>
</evidence>
<dbReference type="RefSeq" id="WP_129227639.1">
    <property type="nucleotide sequence ID" value="NZ_QYBB01000015.1"/>
</dbReference>
<keyword evidence="1" id="KW-0812">Transmembrane</keyword>
<name>A0A4Q2U8P8_9HYPH</name>
<protein>
    <submittedName>
        <fullName evidence="2">Uncharacterized protein</fullName>
    </submittedName>
</protein>
<dbReference type="AlphaFoldDB" id="A0A4Q2U8P8"/>
<gene>
    <name evidence="2" type="ORF">D3273_14690</name>
</gene>
<comment type="caution">
    <text evidence="2">The sequence shown here is derived from an EMBL/GenBank/DDBJ whole genome shotgun (WGS) entry which is preliminary data.</text>
</comment>
<evidence type="ECO:0000256" key="1">
    <source>
        <dbReference type="SAM" id="Phobius"/>
    </source>
</evidence>
<accession>A0A4Q2U8P8</accession>
<sequence length="68" mass="7317">MSWLRTAVREVFGLFVDDGSYALAILIWLGLAWLVLPRVSALGPWSGALLFGGLAGTLAVSAMVRARR</sequence>
<keyword evidence="3" id="KW-1185">Reference proteome</keyword>
<keyword evidence="1" id="KW-0472">Membrane</keyword>
<proteinExistence type="predicted"/>
<keyword evidence="1" id="KW-1133">Transmembrane helix</keyword>
<reference evidence="2 3" key="2">
    <citation type="submission" date="2019-02" db="EMBL/GenBank/DDBJ databases">
        <title>'Lichenibacterium ramalinii' gen. nov. sp. nov., 'Lichenibacterium minor' gen. nov. sp. nov.</title>
        <authorList>
            <person name="Pankratov T."/>
        </authorList>
    </citation>
    <scope>NUCLEOTIDE SEQUENCE [LARGE SCALE GENOMIC DNA]</scope>
    <source>
        <strain evidence="2 3">RmlP026</strain>
    </source>
</reference>
<feature type="transmembrane region" description="Helical" evidence="1">
    <location>
        <begin position="12"/>
        <end position="36"/>
    </location>
</feature>
<evidence type="ECO:0000313" key="3">
    <source>
        <dbReference type="Proteomes" id="UP000290759"/>
    </source>
</evidence>
<feature type="transmembrane region" description="Helical" evidence="1">
    <location>
        <begin position="42"/>
        <end position="64"/>
    </location>
</feature>
<reference evidence="2 3" key="1">
    <citation type="submission" date="2018-12" db="EMBL/GenBank/DDBJ databases">
        <authorList>
            <person name="Grouzdev D.S."/>
            <person name="Krutkina M.S."/>
        </authorList>
    </citation>
    <scope>NUCLEOTIDE SEQUENCE [LARGE SCALE GENOMIC DNA]</scope>
    <source>
        <strain evidence="2 3">RmlP026</strain>
    </source>
</reference>